<reference evidence="1 2" key="2">
    <citation type="journal article" date="2022" name="Mol. Ecol. Resour.">
        <title>The genomes of chicory, endive, great burdock and yacon provide insights into Asteraceae paleo-polyploidization history and plant inulin production.</title>
        <authorList>
            <person name="Fan W."/>
            <person name="Wang S."/>
            <person name="Wang H."/>
            <person name="Wang A."/>
            <person name="Jiang F."/>
            <person name="Liu H."/>
            <person name="Zhao H."/>
            <person name="Xu D."/>
            <person name="Zhang Y."/>
        </authorList>
    </citation>
    <scope>NUCLEOTIDE SEQUENCE [LARGE SCALE GENOMIC DNA]</scope>
    <source>
        <strain evidence="2">cv. Yunnan</strain>
        <tissue evidence="1">Leaves</tissue>
    </source>
</reference>
<keyword evidence="2" id="KW-1185">Reference proteome</keyword>
<reference evidence="2" key="1">
    <citation type="journal article" date="2022" name="Mol. Ecol. Resour.">
        <title>The genomes of chicory, endive, great burdock and yacon provide insights into Asteraceae palaeo-polyploidization history and plant inulin production.</title>
        <authorList>
            <person name="Fan W."/>
            <person name="Wang S."/>
            <person name="Wang H."/>
            <person name="Wang A."/>
            <person name="Jiang F."/>
            <person name="Liu H."/>
            <person name="Zhao H."/>
            <person name="Xu D."/>
            <person name="Zhang Y."/>
        </authorList>
    </citation>
    <scope>NUCLEOTIDE SEQUENCE [LARGE SCALE GENOMIC DNA]</scope>
    <source>
        <strain evidence="2">cv. Yunnan</strain>
    </source>
</reference>
<comment type="caution">
    <text evidence="1">The sequence shown here is derived from an EMBL/GenBank/DDBJ whole genome shotgun (WGS) entry which is preliminary data.</text>
</comment>
<gene>
    <name evidence="1" type="ORF">L1987_86298</name>
</gene>
<protein>
    <submittedName>
        <fullName evidence="1">Uncharacterized protein</fullName>
    </submittedName>
</protein>
<name>A0ACB8Y342_9ASTR</name>
<evidence type="ECO:0000313" key="2">
    <source>
        <dbReference type="Proteomes" id="UP001056120"/>
    </source>
</evidence>
<accession>A0ACB8Y342</accession>
<dbReference type="Proteomes" id="UP001056120">
    <property type="component" value="Linkage Group LG29"/>
</dbReference>
<evidence type="ECO:0000313" key="1">
    <source>
        <dbReference type="EMBL" id="KAI3676685.1"/>
    </source>
</evidence>
<dbReference type="EMBL" id="CM042046">
    <property type="protein sequence ID" value="KAI3676685.1"/>
    <property type="molecule type" value="Genomic_DNA"/>
</dbReference>
<proteinExistence type="predicted"/>
<sequence length="743" mass="84995">MGRMMVEIPIPPKWKQLWDVWDLRCVIILSLSLQTLLILAAPLRKRTKSNLIVIPLWSAYLLADWAANFAVGLISSSIGNTDDSSSGKKSRTPVENEDLLAFWAPFLLVHLGGPDTITAFALEDNELWGRHLLSLFFQCLAAVYVFVQSLPHNKLWIPTMLMLMTGIIKFSERTRSLYLASADKFKESMLTQEEAGPNYAKLMNEYVSKKEGKLPTSIIMVKEPDRAAKSANKAKKGVLTQLEVVQYGYMFFKKFKGLVVETIFSRKDRNHSRDFFLNRTAEDAFKVVEVELNFIYDVLFTKLPVVYDKIGVICRVFSLVTVFLSIVIFILKSKARFLKPDATITYGLLFGALVLDVTALLMLLFSDWTVIFLRESPDTELEKAPKSKILNYLKTQILTKFLRIDGALKDTKNNGRSKRNDQPKSLRWMTRRWSESISTYNLIYCCLHQRPNLFNSVFDKLGLSWFLDSVFYVNSEAFSPDLRDLIFKELKMKSELADDLDTAKEISSARGDWVLRAEEGWSRLLNHVVEVDYDHSLILWHLATELCYNEEIHNKITKKTPQRENSKLLSDYMLYLLIMQPGMMSAVAGIGQIRFRDTCAEVKRFFRDERGENKKKTQSGKENDEYTLTNACMDILHVSTAVEPVTIKGDRSKSLLFDGCILAKELMKIEREDKLDKWEIISKVWVELLCYAASHARANMQAAEVSKGGELITIVWLLMAHFGLGDQFQISEGQARAKLIVGK</sequence>
<organism evidence="1 2">
    <name type="scientific">Smallanthus sonchifolius</name>
    <dbReference type="NCBI Taxonomy" id="185202"/>
    <lineage>
        <taxon>Eukaryota</taxon>
        <taxon>Viridiplantae</taxon>
        <taxon>Streptophyta</taxon>
        <taxon>Embryophyta</taxon>
        <taxon>Tracheophyta</taxon>
        <taxon>Spermatophyta</taxon>
        <taxon>Magnoliopsida</taxon>
        <taxon>eudicotyledons</taxon>
        <taxon>Gunneridae</taxon>
        <taxon>Pentapetalae</taxon>
        <taxon>asterids</taxon>
        <taxon>campanulids</taxon>
        <taxon>Asterales</taxon>
        <taxon>Asteraceae</taxon>
        <taxon>Asteroideae</taxon>
        <taxon>Heliantheae alliance</taxon>
        <taxon>Millerieae</taxon>
        <taxon>Smallanthus</taxon>
    </lineage>
</organism>